<evidence type="ECO:0000313" key="1">
    <source>
        <dbReference type="EMBL" id="GAI28921.1"/>
    </source>
</evidence>
<proteinExistence type="predicted"/>
<comment type="caution">
    <text evidence="1">The sequence shown here is derived from an EMBL/GenBank/DDBJ whole genome shotgun (WGS) entry which is preliminary data.</text>
</comment>
<name>X1NFD4_9ZZZZ</name>
<protein>
    <submittedName>
        <fullName evidence="1">Uncharacterized protein</fullName>
    </submittedName>
</protein>
<organism evidence="1">
    <name type="scientific">marine sediment metagenome</name>
    <dbReference type="NCBI Taxonomy" id="412755"/>
    <lineage>
        <taxon>unclassified sequences</taxon>
        <taxon>metagenomes</taxon>
        <taxon>ecological metagenomes</taxon>
    </lineage>
</organism>
<dbReference type="AlphaFoldDB" id="X1NFD4"/>
<gene>
    <name evidence="1" type="ORF">S06H3_28451</name>
</gene>
<dbReference type="EMBL" id="BARV01016603">
    <property type="protein sequence ID" value="GAI28921.1"/>
    <property type="molecule type" value="Genomic_DNA"/>
</dbReference>
<accession>X1NFD4</accession>
<feature type="non-terminal residue" evidence="1">
    <location>
        <position position="49"/>
    </location>
</feature>
<reference evidence="1" key="1">
    <citation type="journal article" date="2014" name="Front. Microbiol.">
        <title>High frequency of phylogenetically diverse reductive dehalogenase-homologous genes in deep subseafloor sedimentary metagenomes.</title>
        <authorList>
            <person name="Kawai M."/>
            <person name="Futagami T."/>
            <person name="Toyoda A."/>
            <person name="Takaki Y."/>
            <person name="Nishi S."/>
            <person name="Hori S."/>
            <person name="Arai W."/>
            <person name="Tsubouchi T."/>
            <person name="Morono Y."/>
            <person name="Uchiyama I."/>
            <person name="Ito T."/>
            <person name="Fujiyama A."/>
            <person name="Inagaki F."/>
            <person name="Takami H."/>
        </authorList>
    </citation>
    <scope>NUCLEOTIDE SEQUENCE</scope>
    <source>
        <strain evidence="1">Expedition CK06-06</strain>
    </source>
</reference>
<sequence length="49" mass="5604">MTNRIGRKERKTKEVDIKIEILLDEPGEYQIAIKADKEEPDFGSSALDL</sequence>